<feature type="region of interest" description="Disordered" evidence="1">
    <location>
        <begin position="495"/>
        <end position="520"/>
    </location>
</feature>
<dbReference type="EMBL" id="BRYB01002765">
    <property type="protein sequence ID" value="GMI25077.1"/>
    <property type="molecule type" value="Genomic_DNA"/>
</dbReference>
<evidence type="ECO:0000313" key="3">
    <source>
        <dbReference type="Proteomes" id="UP001165060"/>
    </source>
</evidence>
<sequence>MEVISATSSTLKTCSYNSARLDWDELPAPQDPSADFCASLGEEDCCLHRQVDDYEVSSNDSGFEEFREKFISQRYACEWHEFSYDDAAKQFDWLCDDTFCADAHCPPWGAMENAYCVGPYPHLDAYSWADYSKMRVADERCEGEFFAEECTPATFEWRCRGQADEWSDEATAEKCDEKYDPEVENLKSVYCHVLLEDGSTDTVDSSHCDCPKPNDFSAQVYWDEPYEEPSEESGDASASDGDMDLEEGIDFVPYLGYPTISNTCKDALATLRSLETGSCQVDSFFSITEEDGILPVANSGFSLGGGFSMMMGGDDSDESKSDQECFDRAAFEARGEETEVVEDEVEEDVIHPTEAMLCGSCSPEFVSALQAYAGSGCYSDLMLFLVEEQHGDGDGEMSAAELEADPMLGLVAFLYPMLILPHFTTMPYQCEESCVEGMTCASLHVSPGTMGDFSSSFGRRLEAEAGLDFEALLDKAAGEAGLTMDAVRTIGGGRGGLAKKMKRIKRAARKAQSKKRKEAQ</sequence>
<feature type="compositionally biased region" description="Basic residues" evidence="1">
    <location>
        <begin position="497"/>
        <end position="520"/>
    </location>
</feature>
<evidence type="ECO:0000256" key="1">
    <source>
        <dbReference type="SAM" id="MobiDB-lite"/>
    </source>
</evidence>
<name>A0ABQ6MF48_9STRA</name>
<keyword evidence="3" id="KW-1185">Reference proteome</keyword>
<accession>A0ABQ6MF48</accession>
<proteinExistence type="predicted"/>
<reference evidence="2 3" key="1">
    <citation type="journal article" date="2023" name="Commun. Biol.">
        <title>Genome analysis of Parmales, the sister group of diatoms, reveals the evolutionary specialization of diatoms from phago-mixotrophs to photoautotrophs.</title>
        <authorList>
            <person name="Ban H."/>
            <person name="Sato S."/>
            <person name="Yoshikawa S."/>
            <person name="Yamada K."/>
            <person name="Nakamura Y."/>
            <person name="Ichinomiya M."/>
            <person name="Sato N."/>
            <person name="Blanc-Mathieu R."/>
            <person name="Endo H."/>
            <person name="Kuwata A."/>
            <person name="Ogata H."/>
        </authorList>
    </citation>
    <scope>NUCLEOTIDE SEQUENCE [LARGE SCALE GENOMIC DNA]</scope>
</reference>
<dbReference type="Proteomes" id="UP001165060">
    <property type="component" value="Unassembled WGS sequence"/>
</dbReference>
<evidence type="ECO:0000313" key="2">
    <source>
        <dbReference type="EMBL" id="GMI25077.1"/>
    </source>
</evidence>
<organism evidence="2 3">
    <name type="scientific">Tetraparma gracilis</name>
    <dbReference type="NCBI Taxonomy" id="2962635"/>
    <lineage>
        <taxon>Eukaryota</taxon>
        <taxon>Sar</taxon>
        <taxon>Stramenopiles</taxon>
        <taxon>Ochrophyta</taxon>
        <taxon>Bolidophyceae</taxon>
        <taxon>Parmales</taxon>
        <taxon>Triparmaceae</taxon>
        <taxon>Tetraparma</taxon>
    </lineage>
</organism>
<feature type="non-terminal residue" evidence="2">
    <location>
        <position position="520"/>
    </location>
</feature>
<comment type="caution">
    <text evidence="2">The sequence shown here is derived from an EMBL/GenBank/DDBJ whole genome shotgun (WGS) entry which is preliminary data.</text>
</comment>
<protein>
    <submittedName>
        <fullName evidence="2">Uncharacterized protein</fullName>
    </submittedName>
</protein>
<gene>
    <name evidence="2" type="ORF">TeGR_g13878</name>
</gene>